<keyword evidence="1" id="KW-0732">Signal</keyword>
<reference evidence="3 4" key="1">
    <citation type="journal article" date="2015" name="Int. Biodeterior. Biodegradation">
        <title>Physiological and genetic screening methods for the isolation of methyl tert-butyl ether-degrading bacteria for bioremediation purposes.</title>
        <authorList>
            <person name="Guisado I.M."/>
            <person name="Purswani J."/>
            <person name="Gonzalez Lopez J."/>
            <person name="Pozo C."/>
        </authorList>
    </citation>
    <scope>NUCLEOTIDE SEQUENCE [LARGE SCALE GENOMIC DNA]</scope>
    <source>
        <strain evidence="3 4">SH7</strain>
    </source>
</reference>
<dbReference type="PANTHER" id="PTHR43649:SF17">
    <property type="entry name" value="ABC TRANSPORTER SOLUTE BINDING PROTEIN-SUGAR TRANSPORT"/>
    <property type="match status" value="1"/>
</dbReference>
<dbReference type="AlphaFoldDB" id="A0A0W1ATS8"/>
<accession>A0A0W1ATS8</accession>
<dbReference type="InterPro" id="IPR006059">
    <property type="entry name" value="SBP"/>
</dbReference>
<dbReference type="EMBL" id="LCZJ02000033">
    <property type="protein sequence ID" value="KTD84718.1"/>
    <property type="molecule type" value="Genomic_DNA"/>
</dbReference>
<dbReference type="PROSITE" id="PS51257">
    <property type="entry name" value="PROKAR_LIPOPROTEIN"/>
    <property type="match status" value="1"/>
</dbReference>
<dbReference type="OrthoDB" id="2495455at2"/>
<dbReference type="Pfam" id="PF12010">
    <property type="entry name" value="DUF3502"/>
    <property type="match status" value="1"/>
</dbReference>
<dbReference type="Proteomes" id="UP000054709">
    <property type="component" value="Unassembled WGS sequence"/>
</dbReference>
<protein>
    <recommendedName>
        <fullName evidence="2">DUF3502 domain-containing protein</fullName>
    </recommendedName>
</protein>
<dbReference type="SUPFAM" id="SSF53850">
    <property type="entry name" value="Periplasmic binding protein-like II"/>
    <property type="match status" value="1"/>
</dbReference>
<organism evidence="3 4">
    <name type="scientific">Paenibacillus etheri</name>
    <dbReference type="NCBI Taxonomy" id="1306852"/>
    <lineage>
        <taxon>Bacteria</taxon>
        <taxon>Bacillati</taxon>
        <taxon>Bacillota</taxon>
        <taxon>Bacilli</taxon>
        <taxon>Bacillales</taxon>
        <taxon>Paenibacillaceae</taxon>
        <taxon>Paenibacillus</taxon>
    </lineage>
</organism>
<feature type="chain" id="PRO_5038704584" description="DUF3502 domain-containing protein" evidence="1">
    <location>
        <begin position="24"/>
        <end position="506"/>
    </location>
</feature>
<dbReference type="InterPro" id="IPR050490">
    <property type="entry name" value="Bact_solute-bd_prot1"/>
</dbReference>
<gene>
    <name evidence="3" type="ORF">UQ64_24035</name>
</gene>
<evidence type="ECO:0000259" key="2">
    <source>
        <dbReference type="Pfam" id="PF12010"/>
    </source>
</evidence>
<feature type="signal peptide" evidence="1">
    <location>
        <begin position="1"/>
        <end position="23"/>
    </location>
</feature>
<name>A0A0W1ATS8_9BACL</name>
<sequence>MKSKKSKITSIVLTTILAITMLAGCGSNNNKNGGAVPSEAPVTGEQTPSGEEVTLKILFPGDPPKDLDAVSAAIAEKMKADGLNIKLNYTFVPWDAYWNKQSLVVAGGEDFDLTWSQVAYLPSSVVKNILLPLDEYLDSDGQQLKENTPDYVWKGVQFDGKTYAIPRVVPTAQNNDTYQIRGDLRKKYNLPEIKTLEDFEKYLEAVKANEPTMTPLGAVTTGLGREYMPSYYANGDLFNSFFYIDATQQPLTFENLFESEAFSNLVNKAHEWYKKGYTPKDPIAKGEEFGKGKTAAIASNLFRPTESIDGLVASVPGAEIEFVQFQADQPKYIFNSVDNLLAVFTTSKHPKEAVQFVNWFHSNEENYNLMSLGVEGINYKLDGNSASYDGIAVDKQYLPISWAWTDMRFAKFSKNITPAQLDIIKNWDNDAVKTDLIGFSVDSEPVKSDLAKVNAIVKEYQLPLYSGLVEYSSIKEKMLKRLKDAGIDNVLAEYQRQLDAYLAEQK</sequence>
<dbReference type="RefSeq" id="WP_060625425.1">
    <property type="nucleotide sequence ID" value="NZ_LCZJ02000033.1"/>
</dbReference>
<dbReference type="PANTHER" id="PTHR43649">
    <property type="entry name" value="ARABINOSE-BINDING PROTEIN-RELATED"/>
    <property type="match status" value="1"/>
</dbReference>
<evidence type="ECO:0000256" key="1">
    <source>
        <dbReference type="SAM" id="SignalP"/>
    </source>
</evidence>
<dbReference type="Pfam" id="PF01547">
    <property type="entry name" value="SBP_bac_1"/>
    <property type="match status" value="1"/>
</dbReference>
<dbReference type="Gene3D" id="3.40.190.10">
    <property type="entry name" value="Periplasmic binding protein-like II"/>
    <property type="match status" value="1"/>
</dbReference>
<feature type="domain" description="DUF3502" evidence="2">
    <location>
        <begin position="436"/>
        <end position="503"/>
    </location>
</feature>
<dbReference type="InterPro" id="IPR022627">
    <property type="entry name" value="DUF3502"/>
</dbReference>
<proteinExistence type="predicted"/>
<keyword evidence="4" id="KW-1185">Reference proteome</keyword>
<evidence type="ECO:0000313" key="4">
    <source>
        <dbReference type="Proteomes" id="UP000054709"/>
    </source>
</evidence>
<evidence type="ECO:0000313" key="3">
    <source>
        <dbReference type="EMBL" id="KTD84718.1"/>
    </source>
</evidence>
<comment type="caution">
    <text evidence="3">The sequence shown here is derived from an EMBL/GenBank/DDBJ whole genome shotgun (WGS) entry which is preliminary data.</text>
</comment>